<reference evidence="9 10" key="1">
    <citation type="journal article" date="2014" name="PLoS Genet.">
        <title>Phylogenetically driven sequencing of extremely halophilic archaea reveals strategies for static and dynamic osmo-response.</title>
        <authorList>
            <person name="Becker E.A."/>
            <person name="Seitzer P.M."/>
            <person name="Tritt A."/>
            <person name="Larsen D."/>
            <person name="Krusor M."/>
            <person name="Yao A.I."/>
            <person name="Wu D."/>
            <person name="Madern D."/>
            <person name="Eisen J.A."/>
            <person name="Darling A.E."/>
            <person name="Facciotti M.T."/>
        </authorList>
    </citation>
    <scope>NUCLEOTIDE SEQUENCE [LARGE SCALE GENOMIC DNA]</scope>
    <source>
        <strain evidence="9 10">JCM 10989</strain>
    </source>
</reference>
<accession>M0A0M9</accession>
<dbReference type="SFLD" id="SFLDS00029">
    <property type="entry name" value="Radical_SAM"/>
    <property type="match status" value="1"/>
</dbReference>
<dbReference type="PANTHER" id="PTHR11228">
    <property type="entry name" value="RADICAL SAM DOMAIN PROTEIN"/>
    <property type="match status" value="1"/>
</dbReference>
<dbReference type="NCBIfam" id="TIGR04053">
    <property type="entry name" value="TIGR04053 family radical SAM/SPASM domain-containing protein"/>
    <property type="match status" value="1"/>
</dbReference>
<evidence type="ECO:0000313" key="9">
    <source>
        <dbReference type="EMBL" id="ELY91886.1"/>
    </source>
</evidence>
<feature type="region of interest" description="Disordered" evidence="7">
    <location>
        <begin position="250"/>
        <end position="301"/>
    </location>
</feature>
<dbReference type="Proteomes" id="UP000011519">
    <property type="component" value="Unassembled WGS sequence"/>
</dbReference>
<evidence type="ECO:0000256" key="5">
    <source>
        <dbReference type="ARBA" id="ARBA00023004"/>
    </source>
</evidence>
<keyword evidence="6" id="KW-0411">Iron-sulfur</keyword>
<comment type="caution">
    <text evidence="9">The sequence shown here is derived from an EMBL/GenBank/DDBJ whole genome shotgun (WGS) entry which is preliminary data.</text>
</comment>
<dbReference type="SFLD" id="SFLDG01386">
    <property type="entry name" value="main_SPASM_domain-containing"/>
    <property type="match status" value="1"/>
</dbReference>
<dbReference type="SUPFAM" id="SSF102114">
    <property type="entry name" value="Radical SAM enzymes"/>
    <property type="match status" value="2"/>
</dbReference>
<name>M0A0M9_9EURY</name>
<keyword evidence="3" id="KW-0949">S-adenosyl-L-methionine</keyword>
<evidence type="ECO:0000256" key="4">
    <source>
        <dbReference type="ARBA" id="ARBA00022723"/>
    </source>
</evidence>
<evidence type="ECO:0000256" key="3">
    <source>
        <dbReference type="ARBA" id="ARBA00022691"/>
    </source>
</evidence>
<keyword evidence="5" id="KW-0408">Iron</keyword>
<dbReference type="InterPro" id="IPR013785">
    <property type="entry name" value="Aldolase_TIM"/>
</dbReference>
<dbReference type="InterPro" id="IPR007197">
    <property type="entry name" value="rSAM"/>
</dbReference>
<dbReference type="PATRIC" id="fig|1227493.4.peg.1751"/>
<dbReference type="InterPro" id="IPR017200">
    <property type="entry name" value="PqqE-like"/>
</dbReference>
<evidence type="ECO:0000256" key="2">
    <source>
        <dbReference type="ARBA" id="ARBA00022485"/>
    </source>
</evidence>
<keyword evidence="10" id="KW-1185">Reference proteome</keyword>
<comment type="cofactor">
    <cofactor evidence="1">
        <name>[4Fe-4S] cluster</name>
        <dbReference type="ChEBI" id="CHEBI:49883"/>
    </cofactor>
</comment>
<dbReference type="OrthoDB" id="30736at2157"/>
<dbReference type="Gene3D" id="3.20.20.70">
    <property type="entry name" value="Aldolase class I"/>
    <property type="match status" value="1"/>
</dbReference>
<dbReference type="CDD" id="cd01335">
    <property type="entry name" value="Radical_SAM"/>
    <property type="match status" value="1"/>
</dbReference>
<dbReference type="GO" id="GO:0051539">
    <property type="term" value="F:4 iron, 4 sulfur cluster binding"/>
    <property type="evidence" value="ECO:0007669"/>
    <property type="project" value="UniProtKB-KW"/>
</dbReference>
<dbReference type="CDD" id="cd21123">
    <property type="entry name" value="SPASM_MftC-like"/>
    <property type="match status" value="1"/>
</dbReference>
<dbReference type="SMART" id="SM00729">
    <property type="entry name" value="Elp3"/>
    <property type="match status" value="1"/>
</dbReference>
<dbReference type="GO" id="GO:0046872">
    <property type="term" value="F:metal ion binding"/>
    <property type="evidence" value="ECO:0007669"/>
    <property type="project" value="UniProtKB-KW"/>
</dbReference>
<dbReference type="InterPro" id="IPR050377">
    <property type="entry name" value="Radical_SAM_PqqE_MftC-like"/>
</dbReference>
<gene>
    <name evidence="9" type="ORF">C483_08844</name>
</gene>
<keyword evidence="4" id="KW-0479">Metal-binding</keyword>
<evidence type="ECO:0000259" key="8">
    <source>
        <dbReference type="PROSITE" id="PS51918"/>
    </source>
</evidence>
<dbReference type="GO" id="GO:0003824">
    <property type="term" value="F:catalytic activity"/>
    <property type="evidence" value="ECO:0007669"/>
    <property type="project" value="InterPro"/>
</dbReference>
<dbReference type="Pfam" id="PF04055">
    <property type="entry name" value="Radical_SAM"/>
    <property type="match status" value="1"/>
</dbReference>
<evidence type="ECO:0000256" key="7">
    <source>
        <dbReference type="SAM" id="MobiDB-lite"/>
    </source>
</evidence>
<dbReference type="SFLD" id="SFLDG01067">
    <property type="entry name" value="SPASM/twitch_domain_containing"/>
    <property type="match status" value="1"/>
</dbReference>
<dbReference type="PROSITE" id="PS51918">
    <property type="entry name" value="RADICAL_SAM"/>
    <property type="match status" value="1"/>
</dbReference>
<feature type="compositionally biased region" description="Acidic residues" evidence="7">
    <location>
        <begin position="271"/>
        <end position="282"/>
    </location>
</feature>
<feature type="domain" description="Radical SAM core" evidence="8">
    <location>
        <begin position="19"/>
        <end position="230"/>
    </location>
</feature>
<dbReference type="RefSeq" id="WP_006652978.1">
    <property type="nucleotide sequence ID" value="NZ_AOIM01000025.1"/>
</dbReference>
<protein>
    <submittedName>
        <fullName evidence="9">Radical SAM domain protein</fullName>
    </submittedName>
</protein>
<keyword evidence="2" id="KW-0004">4Fe-4S</keyword>
<sequence length="414" mass="44301">MSPSHASPPSPTDRSLDTTRRPLVLIWELTQACALACDHCRADAQPARHHDELTTAEGKALLESAREFGDGQLVVLSGGDPLVRDDVDELVAHGTDLGLRMTMTPSGTQSLTRQRIDTLADAGLRRMAVSLDGASAQTHDSFRGESGSFEATIRAIEDARAAGVPVQVNTTVCQATADELPAIRSLLRDIGVVMWSVFFLVPVGRGRVLESLSPTRADEVMSWLQEVSESEPFGVKTTEAPQYRRVCLQSRGSHGSHGPRESRGSGVDTAADQDTDSDSDTDTDTKADIEGTNPATGLQRRGGIVAGDGFAFVSHTGEVYPSGFLPKSAGSVRDRSLTELYRDSDLFTSLRDRDQLSGKCGSCPYRAVCGGSRSRAYAHSGDPLASDPLCPYVPADYDGELPWDDPDAIPTPLS</sequence>
<dbReference type="STRING" id="1227493.C483_08844"/>
<dbReference type="PIRSF" id="PIRSF037420">
    <property type="entry name" value="PQQ_syn_pqqE"/>
    <property type="match status" value="1"/>
</dbReference>
<dbReference type="PANTHER" id="PTHR11228:SF34">
    <property type="entry name" value="TUNGSTEN-CONTAINING ALDEHYDE FERREDOXIN OXIDOREDUCTASE COFACTOR MODIFYING PROTEIN"/>
    <property type="match status" value="1"/>
</dbReference>
<dbReference type="EMBL" id="AOIM01000025">
    <property type="protein sequence ID" value="ELY91886.1"/>
    <property type="molecule type" value="Genomic_DNA"/>
</dbReference>
<dbReference type="AlphaFoldDB" id="M0A0M9"/>
<dbReference type="InterPro" id="IPR006638">
    <property type="entry name" value="Elp3/MiaA/NifB-like_rSAM"/>
</dbReference>
<proteinExistence type="predicted"/>
<evidence type="ECO:0000256" key="6">
    <source>
        <dbReference type="ARBA" id="ARBA00023014"/>
    </source>
</evidence>
<organism evidence="9 10">
    <name type="scientific">Natrialba hulunbeirensis JCM 10989</name>
    <dbReference type="NCBI Taxonomy" id="1227493"/>
    <lineage>
        <taxon>Archaea</taxon>
        <taxon>Methanobacteriati</taxon>
        <taxon>Methanobacteriota</taxon>
        <taxon>Stenosarchaea group</taxon>
        <taxon>Halobacteria</taxon>
        <taxon>Halobacteriales</taxon>
        <taxon>Natrialbaceae</taxon>
        <taxon>Natrialba</taxon>
    </lineage>
</organism>
<evidence type="ECO:0000256" key="1">
    <source>
        <dbReference type="ARBA" id="ARBA00001966"/>
    </source>
</evidence>
<dbReference type="InterPro" id="IPR058240">
    <property type="entry name" value="rSAM_sf"/>
</dbReference>
<evidence type="ECO:0000313" key="10">
    <source>
        <dbReference type="Proteomes" id="UP000011519"/>
    </source>
</evidence>